<dbReference type="Gene3D" id="3.40.50.12020">
    <property type="entry name" value="Uncharacterised protein family UPF0261, NN domain"/>
    <property type="match status" value="1"/>
</dbReference>
<proteinExistence type="predicted"/>
<dbReference type="InterPro" id="IPR008322">
    <property type="entry name" value="UPF0261"/>
</dbReference>
<dbReference type="EMBL" id="LAZR01023071">
    <property type="protein sequence ID" value="KKL79765.1"/>
    <property type="molecule type" value="Genomic_DNA"/>
</dbReference>
<dbReference type="Pfam" id="PF06792">
    <property type="entry name" value="UPF0261"/>
    <property type="match status" value="1"/>
</dbReference>
<dbReference type="PIRSF" id="PIRSF033271">
    <property type="entry name" value="UCP033271"/>
    <property type="match status" value="1"/>
</dbReference>
<evidence type="ECO:0000259" key="1">
    <source>
        <dbReference type="Pfam" id="PF06792"/>
    </source>
</evidence>
<comment type="caution">
    <text evidence="3">The sequence shown here is derived from an EMBL/GenBank/DDBJ whole genome shotgun (WGS) entry which is preliminary data.</text>
</comment>
<dbReference type="PANTHER" id="PTHR31862:SF1">
    <property type="entry name" value="UPF0261 DOMAIN PROTEIN (AFU_ORTHOLOGUE AFUA_1G10120)"/>
    <property type="match status" value="1"/>
</dbReference>
<feature type="domain" description="UPF0261" evidence="1">
    <location>
        <begin position="3"/>
        <end position="181"/>
    </location>
</feature>
<feature type="domain" description="UPF0261" evidence="2">
    <location>
        <begin position="191"/>
        <end position="406"/>
    </location>
</feature>
<sequence>MKKTILIVANLDTRGSEFKMVKELIESRGHHALLLDFSMEQEPFFPGDITCEEVAREGGIDDIEEVRQLYRTKRTLATENQITGAIKIVSRLLKEGKLHGVLGVGGGTSTLVSTSIMQSLPFGMPKLMASSMAGHPKYVDKYVGTKDITMLNTVVDVVELNPILEIQLINAVGAICGMVEISPGWEIVFEKPVIAVTSFGFAERAVEPAIHFLREKGFIPVPCHAQGRGDRAMDELIREGWFQGVIDIVSRGIGEELLGGNCAAGNDRLLAASESGIPQVVAPSGLDMLSIGGRPELLNNYKDRPQALIDKLRIEARTSPEELEQMAEIIADRLNCSSAPCAVLIPLKGWSSLDKEGLALYDPEADAFFTSVLKKRLNPNIPVKEVDLHLNTPEFGREAVDLFNKIYKKNQTGS</sequence>
<protein>
    <submittedName>
        <fullName evidence="3">Uncharacterized protein</fullName>
    </submittedName>
</protein>
<accession>A0A0F9HDM6</accession>
<reference evidence="3" key="1">
    <citation type="journal article" date="2015" name="Nature">
        <title>Complex archaea that bridge the gap between prokaryotes and eukaryotes.</title>
        <authorList>
            <person name="Spang A."/>
            <person name="Saw J.H."/>
            <person name="Jorgensen S.L."/>
            <person name="Zaremba-Niedzwiedzka K."/>
            <person name="Martijn J."/>
            <person name="Lind A.E."/>
            <person name="van Eijk R."/>
            <person name="Schleper C."/>
            <person name="Guy L."/>
            <person name="Ettema T.J."/>
        </authorList>
    </citation>
    <scope>NUCLEOTIDE SEQUENCE</scope>
</reference>
<dbReference type="InterPro" id="IPR056778">
    <property type="entry name" value="UPF0261_C"/>
</dbReference>
<name>A0A0F9HDM6_9ZZZZ</name>
<dbReference type="InterPro" id="IPR044122">
    <property type="entry name" value="UPF0261_N"/>
</dbReference>
<dbReference type="Gene3D" id="3.40.50.12030">
    <property type="entry name" value="Uncharacterised protein family UPF0261, NC domain"/>
    <property type="match status" value="1"/>
</dbReference>
<evidence type="ECO:0000313" key="3">
    <source>
        <dbReference type="EMBL" id="KKL79765.1"/>
    </source>
</evidence>
<dbReference type="CDD" id="cd15488">
    <property type="entry name" value="Tm-1-like"/>
    <property type="match status" value="1"/>
</dbReference>
<gene>
    <name evidence="3" type="ORF">LCGC14_2011540</name>
</gene>
<dbReference type="AlphaFoldDB" id="A0A0F9HDM6"/>
<evidence type="ECO:0000259" key="2">
    <source>
        <dbReference type="Pfam" id="PF23189"/>
    </source>
</evidence>
<dbReference type="InterPro" id="IPR051353">
    <property type="entry name" value="Tobamovirus_resist_UPF0261"/>
</dbReference>
<dbReference type="PANTHER" id="PTHR31862">
    <property type="entry name" value="UPF0261 DOMAIN PROTEIN (AFU_ORTHOLOGUE AFUA_1G10120)"/>
    <property type="match status" value="1"/>
</dbReference>
<dbReference type="NCBIfam" id="NF002674">
    <property type="entry name" value="PRK02399.1-2"/>
    <property type="match status" value="1"/>
</dbReference>
<organism evidence="3">
    <name type="scientific">marine sediment metagenome</name>
    <dbReference type="NCBI Taxonomy" id="412755"/>
    <lineage>
        <taxon>unclassified sequences</taxon>
        <taxon>metagenomes</taxon>
        <taxon>ecological metagenomes</taxon>
    </lineage>
</organism>
<dbReference type="Pfam" id="PF23189">
    <property type="entry name" value="UPF0261_C"/>
    <property type="match status" value="1"/>
</dbReference>